<evidence type="ECO:0000256" key="8">
    <source>
        <dbReference type="SAM" id="SignalP"/>
    </source>
</evidence>
<dbReference type="PANTHER" id="PTHR24252:SF7">
    <property type="entry name" value="HYALIN"/>
    <property type="match status" value="1"/>
</dbReference>
<keyword evidence="7" id="KW-0378">Hydrolase</keyword>
<dbReference type="InterPro" id="IPR043504">
    <property type="entry name" value="Peptidase_S1_PA_chymotrypsin"/>
</dbReference>
<dbReference type="InterPro" id="IPR022700">
    <property type="entry name" value="CLIP"/>
</dbReference>
<evidence type="ECO:0000256" key="1">
    <source>
        <dbReference type="ARBA" id="ARBA00022729"/>
    </source>
</evidence>
<keyword evidence="3" id="KW-0865">Zymogen</keyword>
<sequence>MLATSRRICFVLIVLFACSRLGAADQEENDPCETDDYRGVCYTARNCPHLKDAMTAMGLNSTFVATCGFTVWEELICCPNEVNFRTTTTKSTEFTTISSKSIRDSLKGLSPEESKRRIKELMREAMGGLERPPMKRNATSLRASERPADRACKEIEKNLMPSLQPHVLNGTETNFGEYPHMARIIFDLDRLRCGGVLIDKRFVLTAAHCVRNKQGKPIKVVLGVSDFNDKTQIDYRQDININQTYLPQNYSEFSFYDDIALIELARDAEFSQGVYPTCLHTDQMELPYDIDLIVTGFGNTENKKSSDRLLAANLTYIPGLLCDQGYADIKDIRLNRGIVDTQLCAFSPDSDACQGDSGGPIHFVKDKHYNNYRVVGIVSFGYECGSALPGVYTRVSEYLDFIEAVVWPDG</sequence>
<keyword evidence="1 8" id="KW-0732">Signal</keyword>
<dbReference type="EMBL" id="GAKP01001358">
    <property type="protein sequence ID" value="JAC57594.1"/>
    <property type="molecule type" value="Transcribed_RNA"/>
</dbReference>
<dbReference type="PROSITE" id="PS51257">
    <property type="entry name" value="PROKAR_LIPOPROTEIN"/>
    <property type="match status" value="1"/>
</dbReference>
<feature type="signal peptide" evidence="8">
    <location>
        <begin position="1"/>
        <end position="24"/>
    </location>
</feature>
<evidence type="ECO:0000256" key="7">
    <source>
        <dbReference type="RuleBase" id="RU363034"/>
    </source>
</evidence>
<dbReference type="OrthoDB" id="6357057at2759"/>
<evidence type="ECO:0000259" key="9">
    <source>
        <dbReference type="PROSITE" id="PS50240"/>
    </source>
</evidence>
<protein>
    <submittedName>
        <fullName evidence="10">Serine protease persephone</fullName>
    </submittedName>
</protein>
<dbReference type="AlphaFoldDB" id="A0A034WSG4"/>
<evidence type="ECO:0000256" key="4">
    <source>
        <dbReference type="ARBA" id="ARBA00023157"/>
    </source>
</evidence>
<dbReference type="GO" id="GO:0004252">
    <property type="term" value="F:serine-type endopeptidase activity"/>
    <property type="evidence" value="ECO:0007669"/>
    <property type="project" value="InterPro"/>
</dbReference>
<comment type="similarity">
    <text evidence="6">Belongs to the peptidase S1 family. CLIP subfamily.</text>
</comment>
<organism evidence="10">
    <name type="scientific">Bactrocera dorsalis</name>
    <name type="common">Oriental fruit fly</name>
    <name type="synonym">Dacus dorsalis</name>
    <dbReference type="NCBI Taxonomy" id="27457"/>
    <lineage>
        <taxon>Eukaryota</taxon>
        <taxon>Metazoa</taxon>
        <taxon>Ecdysozoa</taxon>
        <taxon>Arthropoda</taxon>
        <taxon>Hexapoda</taxon>
        <taxon>Insecta</taxon>
        <taxon>Pterygota</taxon>
        <taxon>Neoptera</taxon>
        <taxon>Endopterygota</taxon>
        <taxon>Diptera</taxon>
        <taxon>Brachycera</taxon>
        <taxon>Muscomorpha</taxon>
        <taxon>Tephritoidea</taxon>
        <taxon>Tephritidae</taxon>
        <taxon>Bactrocera</taxon>
        <taxon>Bactrocera</taxon>
    </lineage>
</organism>
<evidence type="ECO:0000256" key="6">
    <source>
        <dbReference type="ARBA" id="ARBA00024195"/>
    </source>
</evidence>
<dbReference type="SUPFAM" id="SSF50494">
    <property type="entry name" value="Trypsin-like serine proteases"/>
    <property type="match status" value="1"/>
</dbReference>
<reference evidence="10" key="1">
    <citation type="journal article" date="2014" name="BMC Genomics">
        <title>Characterizing the developmental transcriptome of the oriental fruit fly, Bactrocera dorsalis (Diptera: Tephritidae) through comparative genomic analysis with Drosophila melanogaster utilizing modENCODE datasets.</title>
        <authorList>
            <person name="Geib S.M."/>
            <person name="Calla B."/>
            <person name="Hall B."/>
            <person name="Hou S."/>
            <person name="Manoukis N.C."/>
        </authorList>
    </citation>
    <scope>NUCLEOTIDE SEQUENCE</scope>
    <source>
        <strain evidence="10">Punador</strain>
    </source>
</reference>
<keyword evidence="5" id="KW-0325">Glycoprotein</keyword>
<dbReference type="PROSITE" id="PS00135">
    <property type="entry name" value="TRYPSIN_SER"/>
    <property type="match status" value="1"/>
</dbReference>
<keyword evidence="7" id="KW-0720">Serine protease</keyword>
<evidence type="ECO:0000256" key="3">
    <source>
        <dbReference type="ARBA" id="ARBA00023145"/>
    </source>
</evidence>
<evidence type="ECO:0000256" key="2">
    <source>
        <dbReference type="ARBA" id="ARBA00022837"/>
    </source>
</evidence>
<dbReference type="FunFam" id="2.40.10.10:FF:000028">
    <property type="entry name" value="Serine protease easter"/>
    <property type="match status" value="1"/>
</dbReference>
<proteinExistence type="inferred from homology"/>
<feature type="domain" description="Peptidase S1" evidence="9">
    <location>
        <begin position="167"/>
        <end position="407"/>
    </location>
</feature>
<dbReference type="CDD" id="cd00190">
    <property type="entry name" value="Tryp_SPc"/>
    <property type="match status" value="1"/>
</dbReference>
<dbReference type="PANTHER" id="PTHR24252">
    <property type="entry name" value="ACROSIN-RELATED"/>
    <property type="match status" value="1"/>
</dbReference>
<dbReference type="PRINTS" id="PR00722">
    <property type="entry name" value="CHYMOTRYPSIN"/>
</dbReference>
<keyword evidence="4" id="KW-1015">Disulfide bond</keyword>
<dbReference type="InterPro" id="IPR001314">
    <property type="entry name" value="Peptidase_S1A"/>
</dbReference>
<dbReference type="InterPro" id="IPR033116">
    <property type="entry name" value="TRYPSIN_SER"/>
</dbReference>
<dbReference type="PROSITE" id="PS50240">
    <property type="entry name" value="TRYPSIN_DOM"/>
    <property type="match status" value="1"/>
</dbReference>
<dbReference type="InterPro" id="IPR001254">
    <property type="entry name" value="Trypsin_dom"/>
</dbReference>
<dbReference type="Pfam" id="PF00089">
    <property type="entry name" value="Trypsin"/>
    <property type="match status" value="1"/>
</dbReference>
<dbReference type="PROSITE" id="PS00134">
    <property type="entry name" value="TRYPSIN_HIS"/>
    <property type="match status" value="1"/>
</dbReference>
<evidence type="ECO:0000313" key="10">
    <source>
        <dbReference type="EMBL" id="JAC57594.1"/>
    </source>
</evidence>
<keyword evidence="7 10" id="KW-0645">Protease</keyword>
<evidence type="ECO:0000256" key="5">
    <source>
        <dbReference type="ARBA" id="ARBA00023180"/>
    </source>
</evidence>
<accession>A0A034WSG4</accession>
<dbReference type="GO" id="GO:0006508">
    <property type="term" value="P:proteolysis"/>
    <property type="evidence" value="ECO:0007669"/>
    <property type="project" value="UniProtKB-KW"/>
</dbReference>
<dbReference type="SMART" id="SM00680">
    <property type="entry name" value="CLIP"/>
    <property type="match status" value="1"/>
</dbReference>
<dbReference type="Gene3D" id="2.40.10.10">
    <property type="entry name" value="Trypsin-like serine proteases"/>
    <property type="match status" value="1"/>
</dbReference>
<dbReference type="InterPro" id="IPR018114">
    <property type="entry name" value="TRYPSIN_HIS"/>
</dbReference>
<keyword evidence="2" id="KW-0106">Calcium</keyword>
<gene>
    <name evidence="10" type="primary">PSH</name>
</gene>
<name>A0A034WSG4_BACDO</name>
<feature type="chain" id="PRO_5001558313" evidence="8">
    <location>
        <begin position="25"/>
        <end position="410"/>
    </location>
</feature>
<dbReference type="SMART" id="SM00020">
    <property type="entry name" value="Tryp_SPc"/>
    <property type="match status" value="1"/>
</dbReference>
<dbReference type="InterPro" id="IPR009003">
    <property type="entry name" value="Peptidase_S1_PA"/>
</dbReference>